<reference evidence="1 2" key="1">
    <citation type="submission" date="2024-01" db="EMBL/GenBank/DDBJ databases">
        <title>Genome assemblies of Stephania.</title>
        <authorList>
            <person name="Yang L."/>
        </authorList>
    </citation>
    <scope>NUCLEOTIDE SEQUENCE [LARGE SCALE GENOMIC DNA]</scope>
    <source>
        <strain evidence="1">YNDBR</strain>
        <tissue evidence="1">Leaf</tissue>
    </source>
</reference>
<organism evidence="1 2">
    <name type="scientific">Stephania yunnanensis</name>
    <dbReference type="NCBI Taxonomy" id="152371"/>
    <lineage>
        <taxon>Eukaryota</taxon>
        <taxon>Viridiplantae</taxon>
        <taxon>Streptophyta</taxon>
        <taxon>Embryophyta</taxon>
        <taxon>Tracheophyta</taxon>
        <taxon>Spermatophyta</taxon>
        <taxon>Magnoliopsida</taxon>
        <taxon>Ranunculales</taxon>
        <taxon>Menispermaceae</taxon>
        <taxon>Menispermoideae</taxon>
        <taxon>Cissampelideae</taxon>
        <taxon>Stephania</taxon>
    </lineage>
</organism>
<gene>
    <name evidence="1" type="ORF">Syun_019006</name>
</gene>
<evidence type="ECO:0000313" key="2">
    <source>
        <dbReference type="Proteomes" id="UP001420932"/>
    </source>
</evidence>
<keyword evidence="2" id="KW-1185">Reference proteome</keyword>
<sequence>MPIGNYSDDACYKCVVSYMESLEVLRNGSNGGDDERVCGEALLNNFFYNVLQGSHCLPTSPHRPYCRASAPITMKEALTAKKAMTFGGNISSLMDPRLNGAYDANAFPRILALGLQCTVPSEHDRPTI</sequence>
<name>A0AAP0NWW7_9MAGN</name>
<comment type="caution">
    <text evidence="1">The sequence shown here is derived from an EMBL/GenBank/DDBJ whole genome shotgun (WGS) entry which is preliminary data.</text>
</comment>
<dbReference type="AlphaFoldDB" id="A0AAP0NWW7"/>
<proteinExistence type="predicted"/>
<accession>A0AAP0NWW7</accession>
<dbReference type="Proteomes" id="UP001420932">
    <property type="component" value="Unassembled WGS sequence"/>
</dbReference>
<dbReference type="EMBL" id="JBBNAF010000008">
    <property type="protein sequence ID" value="KAK9121389.1"/>
    <property type="molecule type" value="Genomic_DNA"/>
</dbReference>
<evidence type="ECO:0000313" key="1">
    <source>
        <dbReference type="EMBL" id="KAK9121389.1"/>
    </source>
</evidence>
<protein>
    <submittedName>
        <fullName evidence="1">Uncharacterized protein</fullName>
    </submittedName>
</protein>